<dbReference type="InterPro" id="IPR036265">
    <property type="entry name" value="HIT-like_sf"/>
</dbReference>
<dbReference type="Gene3D" id="3.30.428.10">
    <property type="entry name" value="HIT-like"/>
    <property type="match status" value="1"/>
</dbReference>
<comment type="caution">
    <text evidence="2">The sequence shown here is derived from an EMBL/GenBank/DDBJ whole genome shotgun (WGS) entry which is preliminary data.</text>
</comment>
<dbReference type="Proteomes" id="UP000027644">
    <property type="component" value="Unassembled WGS sequence"/>
</dbReference>
<sequence length="29" mass="3343">DGIRDLTPEQAAERLRNLSDAHYKDKSNE</sequence>
<proteinExistence type="predicted"/>
<protein>
    <submittedName>
        <fullName evidence="2">Galactose-1-phosphate uridylyltransferase</fullName>
    </submittedName>
</protein>
<accession>A0A074VI68</accession>
<keyword evidence="2" id="KW-0808">Transferase</keyword>
<feature type="region of interest" description="Disordered" evidence="1">
    <location>
        <begin position="1"/>
        <end position="29"/>
    </location>
</feature>
<evidence type="ECO:0000313" key="3">
    <source>
        <dbReference type="Proteomes" id="UP000027644"/>
    </source>
</evidence>
<dbReference type="GO" id="GO:0016779">
    <property type="term" value="F:nucleotidyltransferase activity"/>
    <property type="evidence" value="ECO:0007669"/>
    <property type="project" value="UniProtKB-KW"/>
</dbReference>
<name>A0A074VI68_9NEIS</name>
<evidence type="ECO:0000256" key="1">
    <source>
        <dbReference type="SAM" id="MobiDB-lite"/>
    </source>
</evidence>
<reference evidence="2 3" key="1">
    <citation type="journal article" date="2014" name="PLoS Genet.">
        <title>Hidden diversity in honey bee gut symbionts detected by single-cell genomics.</title>
        <authorList>
            <person name="Engel P."/>
            <person name="Stepanauskas R."/>
            <person name="Moran N."/>
        </authorList>
    </citation>
    <scope>NUCLEOTIDE SEQUENCE [LARGE SCALE GENOMIC DNA]</scope>
    <source>
        <strain evidence="2 3">SCGC AB-598-J21</strain>
    </source>
</reference>
<dbReference type="EMBL" id="AVQL01000121">
    <property type="protein sequence ID" value="KEQ02085.1"/>
    <property type="molecule type" value="Genomic_DNA"/>
</dbReference>
<feature type="non-terminal residue" evidence="2">
    <location>
        <position position="1"/>
    </location>
</feature>
<evidence type="ECO:0000313" key="2">
    <source>
        <dbReference type="EMBL" id="KEQ02085.1"/>
    </source>
</evidence>
<dbReference type="AlphaFoldDB" id="A0A074VI68"/>
<organism evidence="2 3">
    <name type="scientific">Snodgrassella alvi SCGC AB-598-J21</name>
    <dbReference type="NCBI Taxonomy" id="1385367"/>
    <lineage>
        <taxon>Bacteria</taxon>
        <taxon>Pseudomonadati</taxon>
        <taxon>Pseudomonadota</taxon>
        <taxon>Betaproteobacteria</taxon>
        <taxon>Neisseriales</taxon>
        <taxon>Neisseriaceae</taxon>
        <taxon>Snodgrassella</taxon>
    </lineage>
</organism>
<gene>
    <name evidence="2" type="ORF">SASC598J21_001340</name>
</gene>
<keyword evidence="2" id="KW-0548">Nucleotidyltransferase</keyword>